<keyword evidence="3" id="KW-0677">Repeat</keyword>
<feature type="chain" id="PRO_5039914453" evidence="5">
    <location>
        <begin position="23"/>
        <end position="349"/>
    </location>
</feature>
<dbReference type="Proteomes" id="UP000001554">
    <property type="component" value="Chromosome 18"/>
</dbReference>
<dbReference type="InterPro" id="IPR032675">
    <property type="entry name" value="LRR_dom_sf"/>
</dbReference>
<evidence type="ECO:0000256" key="3">
    <source>
        <dbReference type="ARBA" id="ARBA00022737"/>
    </source>
</evidence>
<keyword evidence="4" id="KW-1133">Transmembrane helix</keyword>
<dbReference type="SMART" id="SM00005">
    <property type="entry name" value="DEATH"/>
    <property type="match status" value="1"/>
</dbReference>
<keyword evidence="1" id="KW-0433">Leucine-rich repeat</keyword>
<name>A0A9J7HM97_BRAFL</name>
<dbReference type="Pfam" id="PF00531">
    <property type="entry name" value="Death"/>
    <property type="match status" value="1"/>
</dbReference>
<evidence type="ECO:0000256" key="1">
    <source>
        <dbReference type="ARBA" id="ARBA00022614"/>
    </source>
</evidence>
<evidence type="ECO:0000313" key="7">
    <source>
        <dbReference type="Proteomes" id="UP000001554"/>
    </source>
</evidence>
<dbReference type="AlphaFoldDB" id="A0A9J7HM97"/>
<dbReference type="InterPro" id="IPR050541">
    <property type="entry name" value="LRR_TM_domain-containing"/>
</dbReference>
<dbReference type="Gene3D" id="3.80.10.10">
    <property type="entry name" value="Ribonuclease Inhibitor"/>
    <property type="match status" value="1"/>
</dbReference>
<proteinExistence type="predicted"/>
<organism evidence="7 8">
    <name type="scientific">Branchiostoma floridae</name>
    <name type="common">Florida lancelet</name>
    <name type="synonym">Amphioxus</name>
    <dbReference type="NCBI Taxonomy" id="7739"/>
    <lineage>
        <taxon>Eukaryota</taxon>
        <taxon>Metazoa</taxon>
        <taxon>Chordata</taxon>
        <taxon>Cephalochordata</taxon>
        <taxon>Leptocardii</taxon>
        <taxon>Amphioxiformes</taxon>
        <taxon>Branchiostomatidae</taxon>
        <taxon>Branchiostoma</taxon>
    </lineage>
</organism>
<dbReference type="SUPFAM" id="SSF52058">
    <property type="entry name" value="L domain-like"/>
    <property type="match status" value="1"/>
</dbReference>
<dbReference type="InterPro" id="IPR011029">
    <property type="entry name" value="DEATH-like_dom_sf"/>
</dbReference>
<evidence type="ECO:0000259" key="6">
    <source>
        <dbReference type="PROSITE" id="PS50017"/>
    </source>
</evidence>
<keyword evidence="2 5" id="KW-0732">Signal</keyword>
<feature type="domain" description="Death" evidence="6">
    <location>
        <begin position="246"/>
        <end position="318"/>
    </location>
</feature>
<dbReference type="RefSeq" id="XP_035660509.1">
    <property type="nucleotide sequence ID" value="XM_035804616.1"/>
</dbReference>
<keyword evidence="7" id="KW-1185">Reference proteome</keyword>
<reference evidence="7" key="1">
    <citation type="journal article" date="2020" name="Nat. Ecol. Evol.">
        <title>Deeply conserved synteny resolves early events in vertebrate evolution.</title>
        <authorList>
            <person name="Simakov O."/>
            <person name="Marletaz F."/>
            <person name="Yue J.X."/>
            <person name="O'Connell B."/>
            <person name="Jenkins J."/>
            <person name="Brandt A."/>
            <person name="Calef R."/>
            <person name="Tung C.H."/>
            <person name="Huang T.K."/>
            <person name="Schmutz J."/>
            <person name="Satoh N."/>
            <person name="Yu J.K."/>
            <person name="Putnam N.H."/>
            <person name="Green R.E."/>
            <person name="Rokhsar D.S."/>
        </authorList>
    </citation>
    <scope>NUCLEOTIDE SEQUENCE [LARGE SCALE GENOMIC DNA]</scope>
    <source>
        <strain evidence="7">S238N-H82</strain>
    </source>
</reference>
<accession>A0A9J7HM97</accession>
<dbReference type="OrthoDB" id="10031931at2759"/>
<dbReference type="KEGG" id="bfo:118405234"/>
<gene>
    <name evidence="8" type="primary">LOC118405234</name>
</gene>
<reference evidence="8" key="2">
    <citation type="submission" date="2025-08" db="UniProtKB">
        <authorList>
            <consortium name="RefSeq"/>
        </authorList>
    </citation>
    <scope>IDENTIFICATION</scope>
    <source>
        <strain evidence="8">S238N-H82</strain>
        <tissue evidence="8">Testes</tissue>
    </source>
</reference>
<dbReference type="SUPFAM" id="SSF47986">
    <property type="entry name" value="DEATH domain"/>
    <property type="match status" value="1"/>
</dbReference>
<evidence type="ECO:0000256" key="4">
    <source>
        <dbReference type="SAM" id="Phobius"/>
    </source>
</evidence>
<feature type="signal peptide" evidence="5">
    <location>
        <begin position="1"/>
        <end position="22"/>
    </location>
</feature>
<evidence type="ECO:0000256" key="2">
    <source>
        <dbReference type="ARBA" id="ARBA00022729"/>
    </source>
</evidence>
<evidence type="ECO:0000256" key="5">
    <source>
        <dbReference type="SAM" id="SignalP"/>
    </source>
</evidence>
<dbReference type="InterPro" id="IPR000488">
    <property type="entry name" value="Death_dom"/>
</dbReference>
<dbReference type="OMA" id="ICECNIK"/>
<keyword evidence="4" id="KW-0812">Transmembrane</keyword>
<dbReference type="PANTHER" id="PTHR24369:SF210">
    <property type="entry name" value="CHAOPTIN-RELATED"/>
    <property type="match status" value="1"/>
</dbReference>
<feature type="transmembrane region" description="Helical" evidence="4">
    <location>
        <begin position="213"/>
        <end position="234"/>
    </location>
</feature>
<dbReference type="PANTHER" id="PTHR24369">
    <property type="entry name" value="ANTIGEN BSP, PUTATIVE-RELATED"/>
    <property type="match status" value="1"/>
</dbReference>
<keyword evidence="4" id="KW-0472">Membrane</keyword>
<evidence type="ECO:0000313" key="8">
    <source>
        <dbReference type="RefSeq" id="XP_035660509.1"/>
    </source>
</evidence>
<dbReference type="PROSITE" id="PS50017">
    <property type="entry name" value="DEATH_DOMAIN"/>
    <property type="match status" value="1"/>
</dbReference>
<dbReference type="Gene3D" id="1.10.533.10">
    <property type="entry name" value="Death Domain, Fas"/>
    <property type="match status" value="1"/>
</dbReference>
<protein>
    <submittedName>
        <fullName evidence="8">Leucine-rich glioma-inactivated protein 1-like</fullName>
    </submittedName>
</protein>
<dbReference type="GeneID" id="118405234"/>
<dbReference type="GO" id="GO:0007165">
    <property type="term" value="P:signal transduction"/>
    <property type="evidence" value="ECO:0007669"/>
    <property type="project" value="InterPro"/>
</dbReference>
<sequence>MATDPVVVWVLCCLAVWVVVKCELLSDYECPANCSCELDPPFTVCTGYGATSIPVGLPRSTISLTLTGYNLSELDLWELSSLTLLETLDVQSNKIRHIKGTLEVFPLFRELKLENNKLTNLSPKLFGNTVKRLGLVSLKGNPLNCDCGGILLDGDICDCTNYICECNIKWLQKQVKSYPDIWKGAYCHHGSSKDTAISKVDIEDFWCRTKHCWYLTIIYLGLILVPILFCRCWYKKKTINRPDLVADNQLNTLARKLGKEWEHLAIHLGITTAEVDRCKSDRPGNTLGQISDMLKLWKEKKCNDATVGNLIQGLKSFDEGSLDKDKYEFLRECDNRSCSSYTPLIGNIQ</sequence>